<evidence type="ECO:0000256" key="1">
    <source>
        <dbReference type="ARBA" id="ARBA00022723"/>
    </source>
</evidence>
<organism evidence="7 8">
    <name type="scientific">Jeotgalibaca ciconiae</name>
    <dbReference type="NCBI Taxonomy" id="2496265"/>
    <lineage>
        <taxon>Bacteria</taxon>
        <taxon>Bacillati</taxon>
        <taxon>Bacillota</taxon>
        <taxon>Bacilli</taxon>
        <taxon>Lactobacillales</taxon>
        <taxon>Carnobacteriaceae</taxon>
        <taxon>Jeotgalibaca</taxon>
    </lineage>
</organism>
<comment type="similarity">
    <text evidence="4">Belongs to the cyclic nucleotide phosphodiesterase class-III family.</text>
</comment>
<keyword evidence="2" id="KW-0378">Hydrolase</keyword>
<dbReference type="InterPro" id="IPR040869">
    <property type="entry name" value="CNP_C"/>
</dbReference>
<dbReference type="InterPro" id="IPR004843">
    <property type="entry name" value="Calcineurin-like_PHP"/>
</dbReference>
<name>A0A3Q9BJZ7_9LACT</name>
<feature type="domain" description="Calcineurin-like phosphoesterase" evidence="5">
    <location>
        <begin position="45"/>
        <end position="287"/>
    </location>
</feature>
<dbReference type="Gene3D" id="3.60.21.10">
    <property type="match status" value="1"/>
</dbReference>
<dbReference type="InterPro" id="IPR050884">
    <property type="entry name" value="CNP_phosphodiesterase-III"/>
</dbReference>
<accession>A0A3Q9BJZ7</accession>
<dbReference type="KEGG" id="jeh:EJN90_04995"/>
<dbReference type="PANTHER" id="PTHR42988">
    <property type="entry name" value="PHOSPHOHYDROLASE"/>
    <property type="match status" value="1"/>
</dbReference>
<sequence>MIKKILGVFVLLLTGFFLYGLNEKKDAKQELQAVAPLVKEEEDLTIWMVTDIHYLAPDLFDDGEAFARMKATSAGKDLEHIPAIMEALVWEAAKEQPDLLIVSGDLTFNGEYQSMVELADFFRKIEENGTQVSVIPGNHDIHSGWARKFQGEEMEVVEQVTPEDFEGIFAEFGYDLAISKDPTSLSYVIEPKEGFPFLMIDTNIYSEMKSTKAPIAEGRINEETFTWLEEYFNMQGEPQETYLVGHHPLMNHSGREGGGLVLENSEEATEFFVEKGIQAGFAGHIHAQNISKTDHFKVPFYEIITGALSIFPNAIGEITLSNEELSYQRKTLDVEGWAEEVGNQAPELLAYSQTSHDFFKGDGEILALQMMFEEQWYEEIYEEDVMDFVGMMNVRYFSGEDYVEDESLLEELTNHAGYQIIQDNSETFLKRYTNQLLQDKNLDDLSIVIPHKQ</sequence>
<evidence type="ECO:0000259" key="6">
    <source>
        <dbReference type="Pfam" id="PF17839"/>
    </source>
</evidence>
<dbReference type="EMBL" id="CP034465">
    <property type="protein sequence ID" value="AZP04075.1"/>
    <property type="molecule type" value="Genomic_DNA"/>
</dbReference>
<evidence type="ECO:0000256" key="3">
    <source>
        <dbReference type="ARBA" id="ARBA00023004"/>
    </source>
</evidence>
<protein>
    <submittedName>
        <fullName evidence="7">Metallophosphoesterase</fullName>
    </submittedName>
</protein>
<dbReference type="PANTHER" id="PTHR42988:SF2">
    <property type="entry name" value="CYCLIC NUCLEOTIDE PHOSPHODIESTERASE CBUA0032-RELATED"/>
    <property type="match status" value="1"/>
</dbReference>
<keyword evidence="1" id="KW-0479">Metal-binding</keyword>
<dbReference type="SUPFAM" id="SSF56300">
    <property type="entry name" value="Metallo-dependent phosphatases"/>
    <property type="match status" value="1"/>
</dbReference>
<gene>
    <name evidence="7" type="ORF">EJN90_04995</name>
</gene>
<evidence type="ECO:0000259" key="5">
    <source>
        <dbReference type="Pfam" id="PF00149"/>
    </source>
</evidence>
<keyword evidence="8" id="KW-1185">Reference proteome</keyword>
<dbReference type="Proteomes" id="UP000273326">
    <property type="component" value="Chromosome"/>
</dbReference>
<evidence type="ECO:0000313" key="7">
    <source>
        <dbReference type="EMBL" id="AZP04075.1"/>
    </source>
</evidence>
<dbReference type="GO" id="GO:0046872">
    <property type="term" value="F:metal ion binding"/>
    <property type="evidence" value="ECO:0007669"/>
    <property type="project" value="UniProtKB-KW"/>
</dbReference>
<dbReference type="AlphaFoldDB" id="A0A3Q9BJZ7"/>
<dbReference type="RefSeq" id="WP_126109152.1">
    <property type="nucleotide sequence ID" value="NZ_CP034465.1"/>
</dbReference>
<evidence type="ECO:0000256" key="2">
    <source>
        <dbReference type="ARBA" id="ARBA00022801"/>
    </source>
</evidence>
<evidence type="ECO:0000313" key="8">
    <source>
        <dbReference type="Proteomes" id="UP000273326"/>
    </source>
</evidence>
<dbReference type="InterPro" id="IPR012365">
    <property type="entry name" value="Pesteras_lmo2642"/>
</dbReference>
<keyword evidence="3" id="KW-0408">Iron</keyword>
<proteinExistence type="inferred from homology"/>
<reference evidence="8" key="1">
    <citation type="submission" date="2018-12" db="EMBL/GenBank/DDBJ databases">
        <title>Complete genome sequencing of Jeotgalibaca sp. H21T32.</title>
        <authorList>
            <person name="Bae J.-W."/>
            <person name="Lee S.-Y."/>
        </authorList>
    </citation>
    <scope>NUCLEOTIDE SEQUENCE [LARGE SCALE GENOMIC DNA]</scope>
    <source>
        <strain evidence="8">H21T32</strain>
    </source>
</reference>
<dbReference type="Pfam" id="PF00149">
    <property type="entry name" value="Metallophos"/>
    <property type="match status" value="1"/>
</dbReference>
<dbReference type="Gene3D" id="1.10.246.180">
    <property type="match status" value="1"/>
</dbReference>
<dbReference type="GO" id="GO:0016787">
    <property type="term" value="F:hydrolase activity"/>
    <property type="evidence" value="ECO:0007669"/>
    <property type="project" value="UniProtKB-KW"/>
</dbReference>
<dbReference type="Pfam" id="PF17839">
    <property type="entry name" value="CNP_C_terminal"/>
    <property type="match status" value="1"/>
</dbReference>
<dbReference type="PIRSF" id="PIRSF034890">
    <property type="entry name" value="Pesteras_lmo2642"/>
    <property type="match status" value="1"/>
</dbReference>
<evidence type="ECO:0000256" key="4">
    <source>
        <dbReference type="ARBA" id="ARBA00025742"/>
    </source>
</evidence>
<feature type="domain" description="Cyclic nucleotide phosphodiesterase C-terminal" evidence="6">
    <location>
        <begin position="333"/>
        <end position="443"/>
    </location>
</feature>
<dbReference type="OrthoDB" id="2036332at2"/>
<dbReference type="InterPro" id="IPR029052">
    <property type="entry name" value="Metallo-depent_PP-like"/>
</dbReference>